<dbReference type="SUPFAM" id="SSF56112">
    <property type="entry name" value="Protein kinase-like (PK-like)"/>
    <property type="match status" value="2"/>
</dbReference>
<dbReference type="VEuPathDB" id="CryptoDB:Vbra_22978"/>
<evidence type="ECO:0000256" key="10">
    <source>
        <dbReference type="PROSITE-ProRule" id="PRU10141"/>
    </source>
</evidence>
<dbReference type="OrthoDB" id="310923at2759"/>
<dbReference type="PhylomeDB" id="A0A0G4G9C2"/>
<dbReference type="PROSITE" id="PS00108">
    <property type="entry name" value="PROTEIN_KINASE_ST"/>
    <property type="match status" value="1"/>
</dbReference>
<keyword evidence="3 11" id="KW-0723">Serine/threonine-protein kinase</keyword>
<accession>A0A0G4G9C2</accession>
<dbReference type="InterPro" id="IPR008271">
    <property type="entry name" value="Ser/Thr_kinase_AS"/>
</dbReference>
<dbReference type="InterPro" id="IPR011009">
    <property type="entry name" value="Kinase-like_dom_sf"/>
</dbReference>
<gene>
    <name evidence="14" type="ORF">Vbra_22978</name>
</gene>
<dbReference type="Gene3D" id="1.10.510.10">
    <property type="entry name" value="Transferase(Phosphotransferase) domain 1"/>
    <property type="match status" value="3"/>
</dbReference>
<dbReference type="PROSITE" id="PS50011">
    <property type="entry name" value="PROTEIN_KINASE_DOM"/>
    <property type="match status" value="1"/>
</dbReference>
<sequence>MKRVGKYELGNVLGEGTYATVRYAVNVDTKEPVAVKIIDRVKIADPAMAEQLKREISIMKKIRHPNVVRLNEVLQSRTKIFLVIEYMMGGDLLERLMDSENRQPHPHLSEVEARRFFHQLMYGLAYCHQQGICHRDLKCENLLTDDKGSLKISDFGLSALYDRPGDRTADQLPSPSPPSPKTSSTYLHSQSSEDTSAKQQQPQQQQQVAGDTRRGSRGVPPPLHEDVAMGMGGPTETDLDSHMTVPSPSGGGHREVGGSLMGGGLEGGDVATMEGGYLGGQAQQASEMLQSFMMFTACGTPHYLAPEVLSGGKPWDGRPADVWAAGVILFTLVAGNFPFDADTVADLFRNISTASYKCPDHFSSQLRSLLGQIFVQDPRKRGTIETICQHEWFNKDLPTDTHEGKEDGDLLERLMDSENRQPHPHLSEVEARRFFHQLMYGLAYCHQQGICHRDLKCENLLTDDKGSLKISDFGLSALYDIRLLFPSPHLPMVLVC</sequence>
<keyword evidence="7 10" id="KW-0067">ATP-binding</keyword>
<evidence type="ECO:0000313" key="15">
    <source>
        <dbReference type="Proteomes" id="UP000041254"/>
    </source>
</evidence>
<keyword evidence="15" id="KW-1185">Reference proteome</keyword>
<dbReference type="PROSITE" id="PS00107">
    <property type="entry name" value="PROTEIN_KINASE_ATP"/>
    <property type="match status" value="1"/>
</dbReference>
<evidence type="ECO:0000256" key="3">
    <source>
        <dbReference type="ARBA" id="ARBA00022527"/>
    </source>
</evidence>
<dbReference type="FunFam" id="1.10.510.10:FF:000571">
    <property type="entry name" value="Maternal embryonic leucine zipper kinase"/>
    <property type="match status" value="1"/>
</dbReference>
<comment type="similarity">
    <text evidence="11">Belongs to the protein kinase superfamily.</text>
</comment>
<name>A0A0G4G9C2_VITBC</name>
<comment type="subunit">
    <text evidence="1">Monomer.</text>
</comment>
<reference evidence="14 15" key="1">
    <citation type="submission" date="2014-11" db="EMBL/GenBank/DDBJ databases">
        <authorList>
            <person name="Zhu J."/>
            <person name="Qi W."/>
            <person name="Song R."/>
        </authorList>
    </citation>
    <scope>NUCLEOTIDE SEQUENCE [LARGE SCALE GENOMIC DNA]</scope>
</reference>
<keyword evidence="4" id="KW-0808">Transferase</keyword>
<dbReference type="Pfam" id="PF00069">
    <property type="entry name" value="Pkinase"/>
    <property type="match status" value="3"/>
</dbReference>
<dbReference type="Proteomes" id="UP000041254">
    <property type="component" value="Unassembled WGS sequence"/>
</dbReference>
<dbReference type="EMBL" id="CDMY01000594">
    <property type="protein sequence ID" value="CEM25272.1"/>
    <property type="molecule type" value="Genomic_DNA"/>
</dbReference>
<dbReference type="PANTHER" id="PTHR43895:SF32">
    <property type="entry name" value="SERINE_THREONINE-PROTEIN KINASE CHK1"/>
    <property type="match status" value="1"/>
</dbReference>
<comment type="catalytic activity">
    <reaction evidence="8">
        <text>L-threonyl-[protein] + ATP = O-phospho-L-threonyl-[protein] + ADP + H(+)</text>
        <dbReference type="Rhea" id="RHEA:46608"/>
        <dbReference type="Rhea" id="RHEA-COMP:11060"/>
        <dbReference type="Rhea" id="RHEA-COMP:11605"/>
        <dbReference type="ChEBI" id="CHEBI:15378"/>
        <dbReference type="ChEBI" id="CHEBI:30013"/>
        <dbReference type="ChEBI" id="CHEBI:30616"/>
        <dbReference type="ChEBI" id="CHEBI:61977"/>
        <dbReference type="ChEBI" id="CHEBI:456216"/>
        <dbReference type="EC" id="2.7.11.1"/>
    </reaction>
</comment>
<dbReference type="EC" id="2.7.11.1" evidence="2"/>
<dbReference type="SMART" id="SM00220">
    <property type="entry name" value="S_TKc"/>
    <property type="match status" value="1"/>
</dbReference>
<feature type="binding site" evidence="10">
    <location>
        <position position="36"/>
    </location>
    <ligand>
        <name>ATP</name>
        <dbReference type="ChEBI" id="CHEBI:30616"/>
    </ligand>
</feature>
<feature type="region of interest" description="Disordered" evidence="12">
    <location>
        <begin position="162"/>
        <end position="240"/>
    </location>
</feature>
<dbReference type="STRING" id="1169540.A0A0G4G9C2"/>
<evidence type="ECO:0000256" key="8">
    <source>
        <dbReference type="ARBA" id="ARBA00047899"/>
    </source>
</evidence>
<organism evidence="14 15">
    <name type="scientific">Vitrella brassicaformis (strain CCMP3155)</name>
    <dbReference type="NCBI Taxonomy" id="1169540"/>
    <lineage>
        <taxon>Eukaryota</taxon>
        <taxon>Sar</taxon>
        <taxon>Alveolata</taxon>
        <taxon>Colpodellida</taxon>
        <taxon>Vitrellaceae</taxon>
        <taxon>Vitrella</taxon>
    </lineage>
</organism>
<evidence type="ECO:0000256" key="4">
    <source>
        <dbReference type="ARBA" id="ARBA00022679"/>
    </source>
</evidence>
<evidence type="ECO:0000256" key="12">
    <source>
        <dbReference type="SAM" id="MobiDB-lite"/>
    </source>
</evidence>
<dbReference type="InParanoid" id="A0A0G4G9C2"/>
<dbReference type="CDD" id="cd14003">
    <property type="entry name" value="STKc_AMPK-like"/>
    <property type="match status" value="1"/>
</dbReference>
<evidence type="ECO:0000256" key="1">
    <source>
        <dbReference type="ARBA" id="ARBA00011245"/>
    </source>
</evidence>
<dbReference type="GO" id="GO:0007165">
    <property type="term" value="P:signal transduction"/>
    <property type="evidence" value="ECO:0007669"/>
    <property type="project" value="TreeGrafter"/>
</dbReference>
<dbReference type="FunFam" id="3.30.200.20:FF:000042">
    <property type="entry name" value="Aurora kinase A"/>
    <property type="match status" value="1"/>
</dbReference>
<evidence type="ECO:0000256" key="11">
    <source>
        <dbReference type="RuleBase" id="RU000304"/>
    </source>
</evidence>
<dbReference type="PANTHER" id="PTHR43895">
    <property type="entry name" value="CALCIUM/CALMODULIN-DEPENDENT PROTEIN KINASE KINASE-RELATED"/>
    <property type="match status" value="1"/>
</dbReference>
<comment type="catalytic activity">
    <reaction evidence="9">
        <text>L-seryl-[protein] + ATP = O-phospho-L-seryl-[protein] + ADP + H(+)</text>
        <dbReference type="Rhea" id="RHEA:17989"/>
        <dbReference type="Rhea" id="RHEA-COMP:9863"/>
        <dbReference type="Rhea" id="RHEA-COMP:11604"/>
        <dbReference type="ChEBI" id="CHEBI:15378"/>
        <dbReference type="ChEBI" id="CHEBI:29999"/>
        <dbReference type="ChEBI" id="CHEBI:30616"/>
        <dbReference type="ChEBI" id="CHEBI:83421"/>
        <dbReference type="ChEBI" id="CHEBI:456216"/>
        <dbReference type="EC" id="2.7.11.1"/>
    </reaction>
</comment>
<dbReference type="InterPro" id="IPR000719">
    <property type="entry name" value="Prot_kinase_dom"/>
</dbReference>
<dbReference type="GO" id="GO:0005524">
    <property type="term" value="F:ATP binding"/>
    <property type="evidence" value="ECO:0007669"/>
    <property type="project" value="UniProtKB-UniRule"/>
</dbReference>
<keyword evidence="5 10" id="KW-0547">Nucleotide-binding</keyword>
<dbReference type="GO" id="GO:0004674">
    <property type="term" value="F:protein serine/threonine kinase activity"/>
    <property type="evidence" value="ECO:0007669"/>
    <property type="project" value="UniProtKB-KW"/>
</dbReference>
<dbReference type="InterPro" id="IPR017441">
    <property type="entry name" value="Protein_kinase_ATP_BS"/>
</dbReference>
<dbReference type="AlphaFoldDB" id="A0A0G4G9C2"/>
<evidence type="ECO:0000256" key="2">
    <source>
        <dbReference type="ARBA" id="ARBA00012513"/>
    </source>
</evidence>
<evidence type="ECO:0000256" key="6">
    <source>
        <dbReference type="ARBA" id="ARBA00022777"/>
    </source>
</evidence>
<evidence type="ECO:0000256" key="9">
    <source>
        <dbReference type="ARBA" id="ARBA00048679"/>
    </source>
</evidence>
<feature type="domain" description="Protein kinase" evidence="13">
    <location>
        <begin position="7"/>
        <end position="393"/>
    </location>
</feature>
<evidence type="ECO:0000256" key="7">
    <source>
        <dbReference type="ARBA" id="ARBA00022840"/>
    </source>
</evidence>
<feature type="compositionally biased region" description="Polar residues" evidence="12">
    <location>
        <begin position="186"/>
        <end position="198"/>
    </location>
</feature>
<keyword evidence="6" id="KW-0418">Kinase</keyword>
<evidence type="ECO:0000256" key="5">
    <source>
        <dbReference type="ARBA" id="ARBA00022741"/>
    </source>
</evidence>
<proteinExistence type="inferred from homology"/>
<protein>
    <recommendedName>
        <fullName evidence="2">non-specific serine/threonine protein kinase</fullName>
        <ecNumber evidence="2">2.7.11.1</ecNumber>
    </recommendedName>
</protein>
<evidence type="ECO:0000259" key="13">
    <source>
        <dbReference type="PROSITE" id="PS50011"/>
    </source>
</evidence>
<evidence type="ECO:0000313" key="14">
    <source>
        <dbReference type="EMBL" id="CEM25272.1"/>
    </source>
</evidence>